<dbReference type="InterPro" id="IPR000387">
    <property type="entry name" value="Tyr_Pase_dom"/>
</dbReference>
<feature type="compositionally biased region" description="Basic and acidic residues" evidence="5">
    <location>
        <begin position="19"/>
        <end position="29"/>
    </location>
</feature>
<dbReference type="Proteomes" id="UP001172155">
    <property type="component" value="Unassembled WGS sequence"/>
</dbReference>
<keyword evidence="4" id="KW-0904">Protein phosphatase</keyword>
<dbReference type="InterPro" id="IPR016130">
    <property type="entry name" value="Tyr_Pase_AS"/>
</dbReference>
<dbReference type="PROSITE" id="PS00383">
    <property type="entry name" value="TYR_PHOSPHATASE_1"/>
    <property type="match status" value="1"/>
</dbReference>
<feature type="domain" description="Tyrosine specific protein phosphatases" evidence="7">
    <location>
        <begin position="160"/>
        <end position="224"/>
    </location>
</feature>
<gene>
    <name evidence="8" type="ORF">B0T18DRAFT_488173</name>
</gene>
<evidence type="ECO:0000256" key="4">
    <source>
        <dbReference type="ARBA" id="ARBA00022912"/>
    </source>
</evidence>
<evidence type="ECO:0000259" key="7">
    <source>
        <dbReference type="PROSITE" id="PS50056"/>
    </source>
</evidence>
<keyword evidence="9" id="KW-1185">Reference proteome</keyword>
<dbReference type="PANTHER" id="PTHR10159:SF519">
    <property type="entry name" value="DUAL SPECIFICITY PROTEIN PHOSPHATASE MPK3"/>
    <property type="match status" value="1"/>
</dbReference>
<dbReference type="EC" id="3.1.3.48" evidence="2"/>
<dbReference type="InterPro" id="IPR000340">
    <property type="entry name" value="Dual-sp_phosphatase_cat-dom"/>
</dbReference>
<dbReference type="GO" id="GO:0033550">
    <property type="term" value="F:MAP kinase tyrosine phosphatase activity"/>
    <property type="evidence" value="ECO:0007669"/>
    <property type="project" value="TreeGrafter"/>
</dbReference>
<dbReference type="GO" id="GO:0043409">
    <property type="term" value="P:negative regulation of MAPK cascade"/>
    <property type="evidence" value="ECO:0007669"/>
    <property type="project" value="TreeGrafter"/>
</dbReference>
<accession>A0AA40F3T6</accession>
<protein>
    <recommendedName>
        <fullName evidence="2">protein-tyrosine-phosphatase</fullName>
        <ecNumber evidence="2">3.1.3.48</ecNumber>
    </recommendedName>
</protein>
<dbReference type="EMBL" id="JAUKUD010000003">
    <property type="protein sequence ID" value="KAK0750566.1"/>
    <property type="molecule type" value="Genomic_DNA"/>
</dbReference>
<feature type="region of interest" description="Disordered" evidence="5">
    <location>
        <begin position="1"/>
        <end position="46"/>
    </location>
</feature>
<dbReference type="AlphaFoldDB" id="A0AA40F3T6"/>
<evidence type="ECO:0000313" key="8">
    <source>
        <dbReference type="EMBL" id="KAK0750566.1"/>
    </source>
</evidence>
<dbReference type="SMART" id="SM00195">
    <property type="entry name" value="DSPc"/>
    <property type="match status" value="1"/>
</dbReference>
<dbReference type="InterPro" id="IPR029021">
    <property type="entry name" value="Prot-tyrosine_phosphatase-like"/>
</dbReference>
<organism evidence="8 9">
    <name type="scientific">Schizothecium vesticola</name>
    <dbReference type="NCBI Taxonomy" id="314040"/>
    <lineage>
        <taxon>Eukaryota</taxon>
        <taxon>Fungi</taxon>
        <taxon>Dikarya</taxon>
        <taxon>Ascomycota</taxon>
        <taxon>Pezizomycotina</taxon>
        <taxon>Sordariomycetes</taxon>
        <taxon>Sordariomycetidae</taxon>
        <taxon>Sordariales</taxon>
        <taxon>Schizotheciaceae</taxon>
        <taxon>Schizothecium</taxon>
    </lineage>
</organism>
<comment type="similarity">
    <text evidence="1">Belongs to the protein-tyrosine phosphatase family. Non-receptor class dual specificity subfamily.</text>
</comment>
<dbReference type="GO" id="GO:0005737">
    <property type="term" value="C:cytoplasm"/>
    <property type="evidence" value="ECO:0007669"/>
    <property type="project" value="TreeGrafter"/>
</dbReference>
<keyword evidence="3" id="KW-0378">Hydrolase</keyword>
<evidence type="ECO:0000256" key="3">
    <source>
        <dbReference type="ARBA" id="ARBA00022801"/>
    </source>
</evidence>
<dbReference type="GO" id="GO:0008330">
    <property type="term" value="F:protein tyrosine/threonine phosphatase activity"/>
    <property type="evidence" value="ECO:0007669"/>
    <property type="project" value="TreeGrafter"/>
</dbReference>
<dbReference type="GO" id="GO:0017017">
    <property type="term" value="F:MAP kinase tyrosine/serine/threonine phosphatase activity"/>
    <property type="evidence" value="ECO:0007669"/>
    <property type="project" value="TreeGrafter"/>
</dbReference>
<evidence type="ECO:0000256" key="1">
    <source>
        <dbReference type="ARBA" id="ARBA00008601"/>
    </source>
</evidence>
<dbReference type="PANTHER" id="PTHR10159">
    <property type="entry name" value="DUAL SPECIFICITY PROTEIN PHOSPHATASE"/>
    <property type="match status" value="1"/>
</dbReference>
<reference evidence="8" key="1">
    <citation type="submission" date="2023-06" db="EMBL/GenBank/DDBJ databases">
        <title>Genome-scale phylogeny and comparative genomics of the fungal order Sordariales.</title>
        <authorList>
            <consortium name="Lawrence Berkeley National Laboratory"/>
            <person name="Hensen N."/>
            <person name="Bonometti L."/>
            <person name="Westerberg I."/>
            <person name="Brannstrom I.O."/>
            <person name="Guillou S."/>
            <person name="Cros-Aarteil S."/>
            <person name="Calhoun S."/>
            <person name="Haridas S."/>
            <person name="Kuo A."/>
            <person name="Mondo S."/>
            <person name="Pangilinan J."/>
            <person name="Riley R."/>
            <person name="LaButti K."/>
            <person name="Andreopoulos B."/>
            <person name="Lipzen A."/>
            <person name="Chen C."/>
            <person name="Yanf M."/>
            <person name="Daum C."/>
            <person name="Ng V."/>
            <person name="Clum A."/>
            <person name="Steindorff A."/>
            <person name="Ohm R."/>
            <person name="Martin F."/>
            <person name="Silar P."/>
            <person name="Natvig D."/>
            <person name="Lalanne C."/>
            <person name="Gautier V."/>
            <person name="Ament-velasquez S.L."/>
            <person name="Kruys A."/>
            <person name="Hutchinson M.I."/>
            <person name="Powell A.J."/>
            <person name="Barry K."/>
            <person name="Miller A.N."/>
            <person name="Grigoriev I.V."/>
            <person name="Debuchy R."/>
            <person name="Gladieux P."/>
            <person name="Thoren M.H."/>
            <person name="Johannesson H."/>
        </authorList>
    </citation>
    <scope>NUCLEOTIDE SEQUENCE</scope>
    <source>
        <strain evidence="8">SMH3187-1</strain>
    </source>
</reference>
<dbReference type="CDD" id="cd14498">
    <property type="entry name" value="DSP"/>
    <property type="match status" value="1"/>
</dbReference>
<dbReference type="PROSITE" id="PS50056">
    <property type="entry name" value="TYR_PHOSPHATASE_2"/>
    <property type="match status" value="1"/>
</dbReference>
<evidence type="ECO:0000256" key="2">
    <source>
        <dbReference type="ARBA" id="ARBA00013064"/>
    </source>
</evidence>
<dbReference type="Gene3D" id="3.90.190.10">
    <property type="entry name" value="Protein tyrosine phosphatase superfamily"/>
    <property type="match status" value="1"/>
</dbReference>
<dbReference type="Pfam" id="PF00782">
    <property type="entry name" value="DSPc"/>
    <property type="match status" value="1"/>
</dbReference>
<proteinExistence type="inferred from homology"/>
<dbReference type="InterPro" id="IPR020422">
    <property type="entry name" value="TYR_PHOSPHATASE_DUAL_dom"/>
</dbReference>
<evidence type="ECO:0000256" key="5">
    <source>
        <dbReference type="SAM" id="MobiDB-lite"/>
    </source>
</evidence>
<sequence>MDLDMYRPANRIPLPNPEGDGHPRSRSIERSPTYRTRSKSPEHGSISAITPNLYVGDITASHSIPTLMHHGITAIVSLTKAPDPKWSRPANRLLIPPSHHLFIPIADCSTDDLLQHLPAICDFIDLHLASPRPFTTNTAPTSPDTNTHPLQFHTQPYYGADFCPTTSPDTEKEPAGAGEGGGKVLIHCIMGRSRSPTVAVAYLMRSSGGTMSAEEALRAVKAGRKVAEPNRGFLEQLGVWGAVGICLVMREFGIMPSMGINSIDAKPGHVSGEIMFCRSSHTFTVVEM</sequence>
<name>A0AA40F3T6_9PEZI</name>
<evidence type="ECO:0000259" key="6">
    <source>
        <dbReference type="PROSITE" id="PS50054"/>
    </source>
</evidence>
<feature type="domain" description="Tyrosine-protein phosphatase" evidence="6">
    <location>
        <begin position="45"/>
        <end position="246"/>
    </location>
</feature>
<evidence type="ECO:0000313" key="9">
    <source>
        <dbReference type="Proteomes" id="UP001172155"/>
    </source>
</evidence>
<dbReference type="SUPFAM" id="SSF52799">
    <property type="entry name" value="(Phosphotyrosine protein) phosphatases II"/>
    <property type="match status" value="1"/>
</dbReference>
<dbReference type="PROSITE" id="PS50054">
    <property type="entry name" value="TYR_PHOSPHATASE_DUAL"/>
    <property type="match status" value="1"/>
</dbReference>
<comment type="caution">
    <text evidence="8">The sequence shown here is derived from an EMBL/GenBank/DDBJ whole genome shotgun (WGS) entry which is preliminary data.</text>
</comment>